<organism evidence="3 4">
    <name type="scientific">Streptococcus pneumoniae (strain Hungary19A-6)</name>
    <dbReference type="NCBI Taxonomy" id="487214"/>
    <lineage>
        <taxon>Bacteria</taxon>
        <taxon>Bacillati</taxon>
        <taxon>Bacillota</taxon>
        <taxon>Bacilli</taxon>
        <taxon>Lactobacillales</taxon>
        <taxon>Streptococcaceae</taxon>
        <taxon>Streptococcus</taxon>
    </lineage>
</organism>
<dbReference type="EMBL" id="CP000936">
    <property type="protein sequence ID" value="ACA36622.1"/>
    <property type="molecule type" value="Genomic_DNA"/>
</dbReference>
<evidence type="ECO:0000259" key="2">
    <source>
        <dbReference type="PROSITE" id="PS51688"/>
    </source>
</evidence>
<dbReference type="Gene3D" id="2.60.120.260">
    <property type="entry name" value="Galactose-binding domain-like"/>
    <property type="match status" value="3"/>
</dbReference>
<evidence type="ECO:0000313" key="3">
    <source>
        <dbReference type="EMBL" id="ACA36622.1"/>
    </source>
</evidence>
<dbReference type="PANTHER" id="PTHR34491:SF168">
    <property type="entry name" value="COMBOVER, ISOFORM A"/>
    <property type="match status" value="1"/>
</dbReference>
<reference evidence="4" key="1">
    <citation type="journal article" date="2010" name="Genome Biol.">
        <title>Structure and dynamics of the pan-genome of Streptococcus pneumoniae and closely related species.</title>
        <authorList>
            <person name="Donati C."/>
            <person name="Hiller N.L."/>
            <person name="Tettelin H."/>
            <person name="Muzzi A."/>
            <person name="Croucher N.J."/>
            <person name="Angiuoli S.V."/>
            <person name="Oggioni M."/>
            <person name="Dunning Hotopp J.C."/>
            <person name="Hu F.Z."/>
            <person name="Riley D.R."/>
            <person name="Covacci A."/>
            <person name="Mitchell T.J."/>
            <person name="Bentley S.D."/>
            <person name="Kilian M."/>
            <person name="Ehrlich G.D."/>
            <person name="Rappuoli R."/>
            <person name="Moxon E.R."/>
            <person name="Masignani V."/>
        </authorList>
    </citation>
    <scope>NUCLEOTIDE SEQUENCE [LARGE SCALE GENOMIC DNA]</scope>
    <source>
        <strain evidence="4">Hungary19A-6</strain>
    </source>
</reference>
<feature type="coiled-coil region" evidence="1">
    <location>
        <begin position="379"/>
        <end position="406"/>
    </location>
</feature>
<dbReference type="HOGENOM" id="CLU_000854_0_0_9"/>
<gene>
    <name evidence="3" type="ordered locus">SPH_0062</name>
</gene>
<name>B1I7B4_STRPI</name>
<feature type="coiled-coil region" evidence="1">
    <location>
        <begin position="1718"/>
        <end position="1745"/>
    </location>
</feature>
<dbReference type="PROSITE" id="PS51688">
    <property type="entry name" value="ICA"/>
    <property type="match status" value="1"/>
</dbReference>
<feature type="domain" description="Peptidase S74" evidence="2">
    <location>
        <begin position="2944"/>
        <end position="3037"/>
    </location>
</feature>
<dbReference type="Proteomes" id="UP000002163">
    <property type="component" value="Chromosome"/>
</dbReference>
<dbReference type="NCBIfam" id="TIGR01665">
    <property type="entry name" value="put_anti_recept"/>
    <property type="match status" value="1"/>
</dbReference>
<dbReference type="KEGG" id="spv:SPH_0062"/>
<dbReference type="SUPFAM" id="SSF49785">
    <property type="entry name" value="Galactose-binding domain-like"/>
    <property type="match status" value="1"/>
</dbReference>
<accession>B1I7B4</accession>
<protein>
    <submittedName>
        <fullName evidence="3">PblB</fullName>
    </submittedName>
</protein>
<dbReference type="InterPro" id="IPR030392">
    <property type="entry name" value="S74_ICA"/>
</dbReference>
<dbReference type="InterPro" id="IPR008979">
    <property type="entry name" value="Galactose-bd-like_sf"/>
</dbReference>
<proteinExistence type="predicted"/>
<sequence length="3038" mass="337233">MLYLLNKDVRTVRWNGEPLHEATSAIVKETMNGDFTLTVKYPISDSGIYQLIQEDMLIKAPTPVLGAQLFRIKKPVEYNDHLEITAYHISDDVMQRSITPVSVTSQSCGMTLSRMVQNTKTALGDFSFNSDIQDRRTFNTTETETLYSILLDGKHSIVGTWEGELVRDNFAMTVKKSRGENRGVVITTHKNLKDYQRTKNSQNVVTRIHARSTFKPEGAEKETTIRVTVDSPLINSYPYINEKEYENNNAKSVEELQKWAQAKFSNEGIDKISDAIKIEAYELDGQVVHMGDTVNLKSWKHNVDVFKKAIAYEFDALKEEYISLILDDKAGAGGSRTSGGLSSAAYAILGVTESAQEVALEKALQNADLDFDHKAGLLRQEISDGIELAKAKAEEVKQELSDTINQRFNSFDNGPLKEAKRKAEEALRNAGASSSLAQESKRIGLDSVARLEAFKSQTTSAQTALSGDLDALKRTIVNDIRPKQAQVEAEIAKQVEALVQTKKELSGASTLLAQEAKRIELDSVARLEAFKSQTTSAQTALSGDLDVLKRTIANDIRPKQAQAEAEIAKQVEALSRTKNELSGASTLLAQEAKRIELDSVARLEAFKSQTTSAQTALSGDLDVLKRTIANDIRPKQAQAEAEIAKQVEVLSRTKNELAGVKSAQATYEETTTRRLSELTNLSNGKASKSELTQTAEELASRIASVQAGSSRNYFRNSRSRTFTTGGQAVYDYRTFIVPDFWKNSDRFKRDYVRISFDVTFPVALVNDMPAMVHFSAHPWYAYRNLIFKGGTVERQHFEFTIDLSSSSEDYQTNNVFIRFGTNYGFPAGLQVVIENAMLSVGNYFPAYQPAYEDQEDRVSVVESNFKQRADSLEAGVSRLTEGLRTKADISSLNVTAENIRQSVKSLETDTQNKLNQKLSQAEFEVRAGSIRQEILNATKDKASKSELTQTAEELSSKIASVQASGRNLFLNSLLKQDIPKTGIWTTSTYTATIDSESKYLGHKALKIIGLNPSGRDGGNPKVTYPALGQFGKVIPGSTTNQDVTISFYAKANKNGIMLRSRLGNIGYKTGNVTLSTEIKRYVVHIPKGWTNESKQTTNEWLFNFNQEGTVWIWMPKFEISDVDTSYSEAPEDIEGQISTVESTFKQRANSLEAGVNRLTEGLRTKADISSLNVTAENIRQSVKSLETDTQNKLNQKLSQAEFEVRAGSIRQEILNATKDKASKSELTQTAEELASRIASVHLGRRNLLKGTKELARYKPVSEYNGFKVIRTVAGATRYQDSYVERTVIPTAGTEYIAIFYARASENDYPVRCHFYNPNTVVSSENSSGYKSRSSDGLSIIRLSTDWQLCWVKWTQTATDQAKTVIIGRHGPQVGGKEGVWVEICAPAIFEGNLAGDWSPAYEDQDERVSAVESNFKQRADSLEAGVNRLTEGLRTKADISSLNVTAENIRQSVKSLETDTQNKLNQKLSQAEFEVRAGSIRQEILNATKDKASKSELTQTAEELSSKIASVQASGRNLFLNSLLKQDIPKTGIWTTSTYTATIDSESKYLGHKALKIIGLNPSGRDGGNPKVTYPALGQFGKVIPGSTTNQDVTISFYAKANKNGIMLRSRLGNIGYKTGNVTLSTEIKRYVVHIPKGWTNESKQTTNEWLFNFNQEGTVWIWMPKFEISDVDTSYSEAPEDIEGQISTVESTFKQRANSLDAGVRSLTEGLRTKVDISSLNVTAENIRQSVKRLETDTQNKLNQKLSQAEFEVRAGSIRQEILNATKDKASKSELTQTAEELSSKIASVQVGGINLLRNTASLLIGDRSKGCWMSASGGNGRAISVEVLDPPKKMIKNMIRVIENTNGGNKDLTQLVRLRIGEKYTISCYARIASDSPNANVNLLFRSWANNTDLNRKFQKSISHKNWQKYSFTFTADAIENSIQFGQSGAGIIEICAPKIESGTLATDYSEAPEDIEGQISTVESTFKQRANSLDAGVSRLTEGLRTKVDISALNVTAENIRQSVKSLETDTQNKLNQKLSQAEFEVRAGSIRQEILNATKDKADKTLVVSEAGKLREEFSKMKVGGRNLWIKSKTVGAVIEKLPENHVTGQKECYRLENNSTLTFNLEPDFSSRLYQKVTFSAWIKYENVVQGRNFWNVFNCFKHYLFRKNSETGVQSGPDYATLGMYKGSADWKYITFTYDYSEKTNFDQLKTSLRFNLEGATSGTAWVTGIKVEIGSVATDWSPAPEDADGLITEAKATFERTAQGLRTDLSAIQEYVNKDGQRQEALQRYTREESARQATAVRELVNRDFVGKATYQEDVKGINQRIEAVKTSANKDIASQIASYRQSVDGKFTDISSQITTYKQDVGGQISGLSNRLTSSEQGTTTQISNLSNRINSNKQGTDNQISNLKTQVATNKDNAERQMGRISDQVSANKANADSQFANVTNQLARKVETTDFQRVKETSKLYERILGNTENGIAYKVARMALTNQLFQVEVGKYSVSGPNLIKNSDFKNATNEWGSTQNLGRLVKHSFYHNGQKDLMRLSNATKNENFLYSHRFNLERNTDYVLNFRGFNNSALASYDVYILGRRAGESDGFTIVKKVVSSKKLSTSRCEDVSVTFNSGEMDNAYIRFDNNGSSSGTADLYITEVDLYKGYKPRTWQPHPEDAVADANKKLEATQTKMTQLAGSWAVQNINSAGDIISGINLGANGHNRFVGKLTHITGETLIDRAVIKSAMVDKLKTANFEAGSVTTTILDAEAVTADKVRFDAAFIRKMTANDAFIDQLTSKRIFSTKVESVISSSTFLEAYQGRIGGFTIGRFAQGRGRWISGINQFSVGMGNGEGGSYNGENTAFWANWGHSWNSPGPNAWYVTTSGNMYCRNGADFHGKVDFSNSSRANFYGNTTFSRSPVFSNGIELGSKDVLGDGWNPKGGRNAVVWWNQVGSGSVKYWMEQKSDRRLKENITDTAVKALDKINRLRMVAFDFIENKKHEEIGLIAQEAETIVPKIVSRDPENPDGYLHIDYTALVPYLIKAIQELNQKIEKMEKTIA</sequence>
<dbReference type="InterPro" id="IPR007119">
    <property type="entry name" value="Phage_tail_spike_N"/>
</dbReference>
<dbReference type="PANTHER" id="PTHR34491">
    <property type="entry name" value="A-TYPE INCLUSION PROTEIN, PUTATIVE-RELATED"/>
    <property type="match status" value="1"/>
</dbReference>
<evidence type="ECO:0000256" key="1">
    <source>
        <dbReference type="SAM" id="Coils"/>
    </source>
</evidence>
<dbReference type="Pfam" id="PF13884">
    <property type="entry name" value="Peptidase_S74"/>
    <property type="match status" value="1"/>
</dbReference>
<evidence type="ECO:0000313" key="4">
    <source>
        <dbReference type="Proteomes" id="UP000002163"/>
    </source>
</evidence>
<keyword evidence="1" id="KW-0175">Coiled coil</keyword>